<keyword evidence="4 7" id="KW-0812">Transmembrane</keyword>
<evidence type="ECO:0000313" key="8">
    <source>
        <dbReference type="EMBL" id="KHD08589.1"/>
    </source>
</evidence>
<feature type="transmembrane region" description="Helical" evidence="7">
    <location>
        <begin position="67"/>
        <end position="84"/>
    </location>
</feature>
<evidence type="ECO:0000256" key="5">
    <source>
        <dbReference type="ARBA" id="ARBA00022989"/>
    </source>
</evidence>
<keyword evidence="9" id="KW-1185">Reference proteome</keyword>
<sequence>MTDIKNNKRRFIVASLIFFIVWLLLVGTLNWSEIFVGLLVATFTAWLSSKHLAFLDSFKINKATPGHVLRYLGVFIVALIRANIDMARRVLSPRLPINPAFVEVETQLKSPLGQLILANSITLTPGTLTVDVVGEHLQVHWVDSTPGVDLKHATHAIAESFERHLREIIE</sequence>
<evidence type="ECO:0000256" key="1">
    <source>
        <dbReference type="ARBA" id="ARBA00004651"/>
    </source>
</evidence>
<keyword evidence="6 7" id="KW-0472">Membrane</keyword>
<dbReference type="EMBL" id="JSZA02000328">
    <property type="protein sequence ID" value="KHD08589.1"/>
    <property type="molecule type" value="Genomic_DNA"/>
</dbReference>
<dbReference type="Proteomes" id="UP000030428">
    <property type="component" value="Unassembled WGS sequence"/>
</dbReference>
<evidence type="ECO:0000256" key="7">
    <source>
        <dbReference type="SAM" id="Phobius"/>
    </source>
</evidence>
<dbReference type="GO" id="GO:0005886">
    <property type="term" value="C:plasma membrane"/>
    <property type="evidence" value="ECO:0007669"/>
    <property type="project" value="UniProtKB-SubCell"/>
</dbReference>
<evidence type="ECO:0000313" key="9">
    <source>
        <dbReference type="Proteomes" id="UP000030428"/>
    </source>
</evidence>
<comment type="caution">
    <text evidence="8">The sequence shown here is derived from an EMBL/GenBank/DDBJ whole genome shotgun (WGS) entry which is preliminary data.</text>
</comment>
<dbReference type="GO" id="GO:0008324">
    <property type="term" value="F:monoatomic cation transmembrane transporter activity"/>
    <property type="evidence" value="ECO:0007669"/>
    <property type="project" value="InterPro"/>
</dbReference>
<organism evidence="8 9">
    <name type="scientific">Candidatus Thiomargarita nelsonii</name>
    <dbReference type="NCBI Taxonomy" id="1003181"/>
    <lineage>
        <taxon>Bacteria</taxon>
        <taxon>Pseudomonadati</taxon>
        <taxon>Pseudomonadota</taxon>
        <taxon>Gammaproteobacteria</taxon>
        <taxon>Thiotrichales</taxon>
        <taxon>Thiotrichaceae</taxon>
        <taxon>Thiomargarita</taxon>
    </lineage>
</organism>
<dbReference type="Pfam" id="PF01899">
    <property type="entry name" value="MNHE"/>
    <property type="match status" value="1"/>
</dbReference>
<dbReference type="PANTHER" id="PTHR34584">
    <property type="entry name" value="NA(+)/H(+) ANTIPORTER SUBUNIT E1"/>
    <property type="match status" value="1"/>
</dbReference>
<evidence type="ECO:0008006" key="10">
    <source>
        <dbReference type="Google" id="ProtNLM"/>
    </source>
</evidence>
<accession>A0A0A6PEA3</accession>
<evidence type="ECO:0000256" key="2">
    <source>
        <dbReference type="ARBA" id="ARBA00006228"/>
    </source>
</evidence>
<feature type="transmembrane region" description="Helical" evidence="7">
    <location>
        <begin position="35"/>
        <end position="55"/>
    </location>
</feature>
<dbReference type="InterPro" id="IPR002758">
    <property type="entry name" value="Cation_antiport_E"/>
</dbReference>
<protein>
    <recommendedName>
        <fullName evidence="10">Cation:proton antiporter</fullName>
    </recommendedName>
</protein>
<evidence type="ECO:0000256" key="4">
    <source>
        <dbReference type="ARBA" id="ARBA00022692"/>
    </source>
</evidence>
<comment type="similarity">
    <text evidence="2">Belongs to the CPA3 antiporters (TC 2.A.63) subunit E family.</text>
</comment>
<evidence type="ECO:0000256" key="6">
    <source>
        <dbReference type="ARBA" id="ARBA00023136"/>
    </source>
</evidence>
<reference evidence="8 9" key="1">
    <citation type="journal article" date="2016" name="Front. Microbiol.">
        <title>Single-Cell (Meta-)Genomics of a Dimorphic Candidatus Thiomargarita nelsonii Reveals Genomic Plasticity.</title>
        <authorList>
            <person name="Flood B.E."/>
            <person name="Fliss P."/>
            <person name="Jones D.S."/>
            <person name="Dick G.J."/>
            <person name="Jain S."/>
            <person name="Kaster A.K."/>
            <person name="Winkel M."/>
            <person name="Mussmann M."/>
            <person name="Bailey J."/>
        </authorList>
    </citation>
    <scope>NUCLEOTIDE SEQUENCE [LARGE SCALE GENOMIC DNA]</scope>
    <source>
        <strain evidence="8">Hydrate Ridge</strain>
    </source>
</reference>
<dbReference type="PANTHER" id="PTHR34584:SF1">
    <property type="entry name" value="NA(+)_H(+) ANTIPORTER SUBUNIT E1"/>
    <property type="match status" value="1"/>
</dbReference>
<name>A0A0A6PEA3_9GAMM</name>
<gene>
    <name evidence="8" type="ORF">PN36_33195</name>
</gene>
<evidence type="ECO:0000256" key="3">
    <source>
        <dbReference type="ARBA" id="ARBA00022475"/>
    </source>
</evidence>
<keyword evidence="5 7" id="KW-1133">Transmembrane helix</keyword>
<comment type="subcellular location">
    <subcellularLocation>
        <location evidence="1">Cell membrane</location>
        <topology evidence="1">Multi-pass membrane protein</topology>
    </subcellularLocation>
</comment>
<dbReference type="PIRSF" id="PIRSF019239">
    <property type="entry name" value="MrpE"/>
    <property type="match status" value="1"/>
</dbReference>
<proteinExistence type="inferred from homology"/>
<dbReference type="AlphaFoldDB" id="A0A0A6PEA3"/>
<keyword evidence="3" id="KW-1003">Cell membrane</keyword>